<feature type="signal peptide" evidence="3">
    <location>
        <begin position="1"/>
        <end position="21"/>
    </location>
</feature>
<dbReference type="PANTHER" id="PTHR31956">
    <property type="entry name" value="NON-SPECIFIC PHOSPHOLIPASE C4-RELATED"/>
    <property type="match status" value="1"/>
</dbReference>
<keyword evidence="3" id="KW-0732">Signal</keyword>
<evidence type="ECO:0000256" key="3">
    <source>
        <dbReference type="SAM" id="SignalP"/>
    </source>
</evidence>
<protein>
    <submittedName>
        <fullName evidence="4">Alkaline phosphatase family protein</fullName>
    </submittedName>
</protein>
<keyword evidence="2" id="KW-0843">Virulence</keyword>
<evidence type="ECO:0000313" key="4">
    <source>
        <dbReference type="EMBL" id="MCH6471080.1"/>
    </source>
</evidence>
<gene>
    <name evidence="4" type="ORF">L0M17_14015</name>
</gene>
<dbReference type="Gene3D" id="3.40.720.10">
    <property type="entry name" value="Alkaline Phosphatase, subunit A"/>
    <property type="match status" value="1"/>
</dbReference>
<reference evidence="4 5" key="1">
    <citation type="submission" date="2022-03" db="EMBL/GenBank/DDBJ databases">
        <title>Sinomonas sp. isolated from a soil.</title>
        <authorList>
            <person name="Han J."/>
            <person name="Kim D.-U."/>
        </authorList>
    </citation>
    <scope>NUCLEOTIDE SEQUENCE [LARGE SCALE GENOMIC DNA]</scope>
    <source>
        <strain evidence="4 5">5-5</strain>
    </source>
</reference>
<dbReference type="Proteomes" id="UP001202922">
    <property type="component" value="Unassembled WGS sequence"/>
</dbReference>
<dbReference type="InterPro" id="IPR017850">
    <property type="entry name" value="Alkaline_phosphatase_core_sf"/>
</dbReference>
<feature type="chain" id="PRO_5047331937" evidence="3">
    <location>
        <begin position="22"/>
        <end position="345"/>
    </location>
</feature>
<dbReference type="InterPro" id="IPR007312">
    <property type="entry name" value="Phosphoesterase"/>
</dbReference>
<evidence type="ECO:0000313" key="5">
    <source>
        <dbReference type="Proteomes" id="UP001202922"/>
    </source>
</evidence>
<dbReference type="EMBL" id="JAKZBV010000001">
    <property type="protein sequence ID" value="MCH6471080.1"/>
    <property type="molecule type" value="Genomic_DNA"/>
</dbReference>
<sequence length="345" mass="36184">MVVAAAVVLALTGCVSSPSTAESAPRNVGHVFVINLENKNYLKTWGSDSVATYLSKDLRSQGVLLSQYYGIAHHSAPNYIAQISGQGPNSATEGDCTVYAPFQQTGSGASDQLQGTGCVYPSSVPTVAGQLTTAGKSWKAYMEDMQTPCEHPTLGAKDNHHSAKVGDEYATRHNPFVYFESITASPQCQSNVLPFGQLARDLQSVGTTPNLSYISPNLCDDGHDIPCVDGSQGGLASADAWLRQQVPAILASPAYKQDGMLVITFDEADGTNVGPEGLLPGGTAGGRIGALVLSPFIKGGTTSDTPYNHYSLLATIEDIFSLPRLGYAGAPGLKAFGTDVFNNES</sequence>
<keyword evidence="5" id="KW-1185">Reference proteome</keyword>
<accession>A0ABS9U344</accession>
<proteinExistence type="predicted"/>
<dbReference type="RefSeq" id="WP_241054681.1">
    <property type="nucleotide sequence ID" value="NZ_JAKZBV010000001.1"/>
</dbReference>
<comment type="caution">
    <text evidence="4">The sequence shown here is derived from an EMBL/GenBank/DDBJ whole genome shotgun (WGS) entry which is preliminary data.</text>
</comment>
<keyword evidence="1" id="KW-0378">Hydrolase</keyword>
<dbReference type="PANTHER" id="PTHR31956:SF8">
    <property type="entry name" value="ACID PHOSPHATASE PHOA (AFU_ORTHOLOGUE AFUA_1G03570)"/>
    <property type="match status" value="1"/>
</dbReference>
<dbReference type="Pfam" id="PF04185">
    <property type="entry name" value="Phosphoesterase"/>
    <property type="match status" value="1"/>
</dbReference>
<evidence type="ECO:0000256" key="1">
    <source>
        <dbReference type="ARBA" id="ARBA00022801"/>
    </source>
</evidence>
<organism evidence="4 5">
    <name type="scientific">Sinomonas terrae</name>
    <dbReference type="NCBI Taxonomy" id="2908838"/>
    <lineage>
        <taxon>Bacteria</taxon>
        <taxon>Bacillati</taxon>
        <taxon>Actinomycetota</taxon>
        <taxon>Actinomycetes</taxon>
        <taxon>Micrococcales</taxon>
        <taxon>Micrococcaceae</taxon>
        <taxon>Sinomonas</taxon>
    </lineage>
</organism>
<evidence type="ECO:0000256" key="2">
    <source>
        <dbReference type="ARBA" id="ARBA00023026"/>
    </source>
</evidence>
<name>A0ABS9U344_9MICC</name>